<dbReference type="STRING" id="511.UZ73_11455"/>
<name>A0A2U2BJH5_ALCFA</name>
<keyword evidence="5" id="KW-1185">Reference proteome</keyword>
<reference evidence="3 5" key="3">
    <citation type="submission" date="2022-05" db="EMBL/GenBank/DDBJ databases">
        <title>Complete sequence of strain NY11312.</title>
        <authorList>
            <person name="Zhou D."/>
        </authorList>
    </citation>
    <scope>NUCLEOTIDE SEQUENCE [LARGE SCALE GENOMIC DNA]</scope>
    <source>
        <strain evidence="3 5">NY11312</strain>
    </source>
</reference>
<dbReference type="RefSeq" id="WP_042485408.1">
    <property type="nucleotide sequence ID" value="NZ_CAXOKM010000019.1"/>
</dbReference>
<accession>A0A2U2BJH5</accession>
<evidence type="ECO:0000313" key="5">
    <source>
        <dbReference type="Proteomes" id="UP001211866"/>
    </source>
</evidence>
<dbReference type="EMBL" id="CP096916">
    <property type="protein sequence ID" value="WBM38107.1"/>
    <property type="molecule type" value="Genomic_DNA"/>
</dbReference>
<evidence type="ECO:0000313" key="4">
    <source>
        <dbReference type="Proteomes" id="UP000245216"/>
    </source>
</evidence>
<dbReference type="OrthoDB" id="8688432at2"/>
<dbReference type="AlphaFoldDB" id="A0A2U2BJH5"/>
<feature type="region of interest" description="Disordered" evidence="1">
    <location>
        <begin position="43"/>
        <end position="63"/>
    </location>
</feature>
<evidence type="ECO:0000313" key="3">
    <source>
        <dbReference type="EMBL" id="WBM38107.1"/>
    </source>
</evidence>
<proteinExistence type="predicted"/>
<reference evidence="2 4" key="1">
    <citation type="submission" date="2018-05" db="EMBL/GenBank/DDBJ databases">
        <title>Genome Sequence of an Efficient Indole-Degrading Bacterium, Alcaligenes sp.YBY.</title>
        <authorList>
            <person name="Yang B."/>
        </authorList>
    </citation>
    <scope>NUCLEOTIDE SEQUENCE [LARGE SCALE GENOMIC DNA]</scope>
    <source>
        <strain evidence="2 4">YBY</strain>
    </source>
</reference>
<dbReference type="EMBL" id="QEXO01000003">
    <property type="protein sequence ID" value="PWE14161.1"/>
    <property type="molecule type" value="Genomic_DNA"/>
</dbReference>
<dbReference type="Proteomes" id="UP001211866">
    <property type="component" value="Chromosome"/>
</dbReference>
<organism evidence="2 4">
    <name type="scientific">Alcaligenes faecalis</name>
    <dbReference type="NCBI Taxonomy" id="511"/>
    <lineage>
        <taxon>Bacteria</taxon>
        <taxon>Pseudomonadati</taxon>
        <taxon>Pseudomonadota</taxon>
        <taxon>Betaproteobacteria</taxon>
        <taxon>Burkholderiales</taxon>
        <taxon>Alcaligenaceae</taxon>
        <taxon>Alcaligenes</taxon>
    </lineage>
</organism>
<gene>
    <name evidence="2" type="ORF">DF183_13530</name>
    <name evidence="3" type="ORF">M2J83_20305</name>
</gene>
<evidence type="ECO:0000313" key="2">
    <source>
        <dbReference type="EMBL" id="PWE14161.1"/>
    </source>
</evidence>
<reference evidence="2 4" key="2">
    <citation type="submission" date="2018-05" db="EMBL/GenBank/DDBJ databases">
        <authorList>
            <person name="Lanie J.A."/>
            <person name="Ng W.-L."/>
            <person name="Kazmierczak K.M."/>
            <person name="Andrzejewski T.M."/>
            <person name="Davidsen T.M."/>
            <person name="Wayne K.J."/>
            <person name="Tettelin H."/>
            <person name="Glass J.I."/>
            <person name="Rusch D."/>
            <person name="Podicherti R."/>
            <person name="Tsui H.-C.T."/>
            <person name="Winkler M.E."/>
        </authorList>
    </citation>
    <scope>NUCLEOTIDE SEQUENCE [LARGE SCALE GENOMIC DNA]</scope>
    <source>
        <strain evidence="2 4">YBY</strain>
    </source>
</reference>
<sequence>MKTPVELRYLQRPVGEQLLPHLAQRKHLRRRIPLINLPSLTELFGSRKKRDPEAAQDQLPHSA</sequence>
<protein>
    <submittedName>
        <fullName evidence="2">Uncharacterized protein</fullName>
    </submittedName>
</protein>
<dbReference type="Proteomes" id="UP000245216">
    <property type="component" value="Unassembled WGS sequence"/>
</dbReference>
<evidence type="ECO:0000256" key="1">
    <source>
        <dbReference type="SAM" id="MobiDB-lite"/>
    </source>
</evidence>